<name>I8T6C4_9GAMM</name>
<dbReference type="SUPFAM" id="SSF56747">
    <property type="entry name" value="Prim-pol domain"/>
    <property type="match status" value="1"/>
</dbReference>
<dbReference type="Pfam" id="PF13481">
    <property type="entry name" value="AAA_25"/>
    <property type="match status" value="1"/>
</dbReference>
<evidence type="ECO:0000313" key="3">
    <source>
        <dbReference type="Proteomes" id="UP000003704"/>
    </source>
</evidence>
<dbReference type="InterPro" id="IPR027417">
    <property type="entry name" value="P-loop_NTPase"/>
</dbReference>
<dbReference type="CDD" id="cd01125">
    <property type="entry name" value="RepA_RSF1010_like"/>
    <property type="match status" value="1"/>
</dbReference>
<dbReference type="InterPro" id="IPR015330">
    <property type="entry name" value="DNA_primase/pol_bifunc_N"/>
</dbReference>
<reference evidence="2 3" key="1">
    <citation type="journal article" date="2012" name="J. Bacteriol.">
        <title>Genome Sequence of n-Alkane-Degrading Hydrocarboniphaga effusa Strain AP103T (ATCC BAA-332T).</title>
        <authorList>
            <person name="Chang H.K."/>
            <person name="Zylstra G.J."/>
            <person name="Chae J.C."/>
        </authorList>
    </citation>
    <scope>NUCLEOTIDE SEQUENCE [LARGE SCALE GENOMIC DNA]</scope>
    <source>
        <strain evidence="2 3">AP103</strain>
    </source>
</reference>
<dbReference type="Proteomes" id="UP000003704">
    <property type="component" value="Unassembled WGS sequence"/>
</dbReference>
<accession>I8T6C4</accession>
<evidence type="ECO:0000259" key="1">
    <source>
        <dbReference type="SMART" id="SM00943"/>
    </source>
</evidence>
<evidence type="ECO:0000313" key="2">
    <source>
        <dbReference type="EMBL" id="EIT69465.1"/>
    </source>
</evidence>
<dbReference type="Pfam" id="PF09250">
    <property type="entry name" value="Prim-Pol"/>
    <property type="match status" value="1"/>
</dbReference>
<dbReference type="Gene3D" id="3.40.50.300">
    <property type="entry name" value="P-loop containing nucleotide triphosphate hydrolases"/>
    <property type="match status" value="1"/>
</dbReference>
<dbReference type="SMART" id="SM00943">
    <property type="entry name" value="Prim-Pol"/>
    <property type="match status" value="1"/>
</dbReference>
<dbReference type="InterPro" id="IPR038724">
    <property type="entry name" value="RepA"/>
</dbReference>
<dbReference type="AlphaFoldDB" id="I8T6C4"/>
<dbReference type="EMBL" id="AKGD01000002">
    <property type="protein sequence ID" value="EIT69465.1"/>
    <property type="molecule type" value="Genomic_DNA"/>
</dbReference>
<protein>
    <recommendedName>
        <fullName evidence="1">DNA primase/polymerase bifunctional N-terminal domain-containing protein</fullName>
    </recommendedName>
</protein>
<proteinExistence type="predicted"/>
<sequence>MLDGLEAMFATRAAHREAGLLPAANHEAALKHPAATGAAMSVLDYGLHVFPLRAGEKLPLLKAWPERASRSLIELSDWIEENPACNFGIATGKQLRYGGFLTVIDIDKPKRAGAPDGYESLRQLERAHGKLPATHSVRSAGGGLHLYFSTPSPVANSAGKLAPGIDVRGLGGYVVAPGSVVASGMYRAVPHTAAPDDVGLTEIEELPAAWVELLTKKEQRDRTQNCETEAAPGIDVVMARNRYRAMCEAASPAVEGEYGSAATLALARRGRDIGLGSADVSELMVASGWNARCIPPWDEDALSEAVDRAFRSATGEHGAEAAERLFTPVAVPPDQIAATLSGNGRRKLTPIPLRDIKLEEGSTRPLIKGLLEASALSVLYGESNSGKTFFAVDMAMHVALNRAWRNKRVNGGPVVYVAAEGGSGIRRRLLAFRQYHALDSADVPFYLLASSVDLFSVGADCSPLIEMLQAIAQDTGPVSLTVVDTLARAMAGGDENSAQDMGTFIGNLDAIRAATGSHLLVVHHSGKDRAKGARGHSSLRAAIDTEIEIADYSARVVKQRDGARDEAMAFRLQPVAIGIDEDGDAITSCIVLPAAAPTSPQRPLKVGSAASRGLLLLQRLLGEQEAIEDGGRKVVPPAVWRDAWRTESTIGRTKSDVGHESADRAFQRLRTSLLSDGYTFETQLGCGLKE</sequence>
<comment type="caution">
    <text evidence="2">The sequence shown here is derived from an EMBL/GenBank/DDBJ whole genome shotgun (WGS) entry which is preliminary data.</text>
</comment>
<feature type="domain" description="DNA primase/polymerase bifunctional N-terminal" evidence="1">
    <location>
        <begin position="39"/>
        <end position="210"/>
    </location>
</feature>
<gene>
    <name evidence="2" type="ORF">WQQ_30470</name>
</gene>
<dbReference type="STRING" id="1172194.WQQ_30470"/>
<dbReference type="PATRIC" id="fig|1172194.4.peg.2952"/>
<organism evidence="2 3">
    <name type="scientific">Hydrocarboniphaga effusa AP103</name>
    <dbReference type="NCBI Taxonomy" id="1172194"/>
    <lineage>
        <taxon>Bacteria</taxon>
        <taxon>Pseudomonadati</taxon>
        <taxon>Pseudomonadota</taxon>
        <taxon>Gammaproteobacteria</taxon>
        <taxon>Nevskiales</taxon>
        <taxon>Nevskiaceae</taxon>
        <taxon>Hydrocarboniphaga</taxon>
    </lineage>
</organism>
<keyword evidence="3" id="KW-1185">Reference proteome</keyword>
<dbReference type="SUPFAM" id="SSF52540">
    <property type="entry name" value="P-loop containing nucleoside triphosphate hydrolases"/>
    <property type="match status" value="1"/>
</dbReference>
<dbReference type="CDD" id="cd04859">
    <property type="entry name" value="Prim_Pol"/>
    <property type="match status" value="1"/>
</dbReference>